<reference evidence="3 4" key="1">
    <citation type="submission" date="2018-03" db="EMBL/GenBank/DDBJ databases">
        <title>Genomic Encyclopedia of Type Strains, Phase III (KMG-III): the genomes of soil and plant-associated and newly described type strains.</title>
        <authorList>
            <person name="Whitman W."/>
        </authorList>
    </citation>
    <scope>NUCLEOTIDE SEQUENCE [LARGE SCALE GENOMIC DNA]</scope>
    <source>
        <strain evidence="3 4">CGMCC 1.9313</strain>
    </source>
</reference>
<dbReference type="InterPro" id="IPR001296">
    <property type="entry name" value="Glyco_trans_1"/>
</dbReference>
<proteinExistence type="predicted"/>
<dbReference type="PANTHER" id="PTHR12526">
    <property type="entry name" value="GLYCOSYLTRANSFERASE"/>
    <property type="match status" value="1"/>
</dbReference>
<evidence type="ECO:0000313" key="3">
    <source>
        <dbReference type="EMBL" id="PRY48317.1"/>
    </source>
</evidence>
<dbReference type="EMBL" id="PVTH01000015">
    <property type="protein sequence ID" value="PRY48317.1"/>
    <property type="molecule type" value="Genomic_DNA"/>
</dbReference>
<dbReference type="Proteomes" id="UP000238034">
    <property type="component" value="Unassembled WGS sequence"/>
</dbReference>
<feature type="domain" description="Glycosyltransferase subfamily 4-like N-terminal" evidence="2">
    <location>
        <begin position="15"/>
        <end position="181"/>
    </location>
</feature>
<dbReference type="InterPro" id="IPR028098">
    <property type="entry name" value="Glyco_trans_4-like_N"/>
</dbReference>
<evidence type="ECO:0000259" key="1">
    <source>
        <dbReference type="Pfam" id="PF00534"/>
    </source>
</evidence>
<dbReference type="SUPFAM" id="SSF53756">
    <property type="entry name" value="UDP-Glycosyltransferase/glycogen phosphorylase"/>
    <property type="match status" value="1"/>
</dbReference>
<evidence type="ECO:0000313" key="4">
    <source>
        <dbReference type="Proteomes" id="UP000238034"/>
    </source>
</evidence>
<dbReference type="Gene3D" id="3.40.50.2000">
    <property type="entry name" value="Glycogen Phosphorylase B"/>
    <property type="match status" value="2"/>
</dbReference>
<dbReference type="Pfam" id="PF13439">
    <property type="entry name" value="Glyco_transf_4"/>
    <property type="match status" value="1"/>
</dbReference>
<comment type="caution">
    <text evidence="3">The sequence shown here is derived from an EMBL/GenBank/DDBJ whole genome shotgun (WGS) entry which is preliminary data.</text>
</comment>
<organism evidence="3 4">
    <name type="scientific">Arcticibacter pallidicorallinus</name>
    <dbReference type="NCBI Taxonomy" id="1259464"/>
    <lineage>
        <taxon>Bacteria</taxon>
        <taxon>Pseudomonadati</taxon>
        <taxon>Bacteroidota</taxon>
        <taxon>Sphingobacteriia</taxon>
        <taxon>Sphingobacteriales</taxon>
        <taxon>Sphingobacteriaceae</taxon>
        <taxon>Arcticibacter</taxon>
    </lineage>
</organism>
<dbReference type="AlphaFoldDB" id="A0A2T0TRN2"/>
<dbReference type="OrthoDB" id="9811239at2"/>
<keyword evidence="3" id="KW-0808">Transferase</keyword>
<sequence length="368" mass="41571">MRPDVFFIINSLGGGGAERVLCNLANTFHRKSYKVAIICLNYTESAYKLEQGIPVSYLVGRRGSDHIIYRLFYAVQTYLKLVYILLRDRPKCVVSFMTTSNLWSGLACSLVKIPFIVSERTTPDHTVNQFNPLLKRITFLVYNKSKGIVIPAKGMSEGFKRSKSFNKLNNFVTIHNAINSDAFISDKPIYPNKRFILGVGRLDKTKGFDVLIDAYSTLYLPDIDLLISGEGPERQSLTKQIENLGLSDKVKLVGFKHNIQDYYSQAELYVLASKNEGYPNALIEAMSVGCPCIATDCEFGPSEIIEHRVNGMLVEVDNVSELAEAISEVLNDPDLRCKISRNGRRIKDTNSELNISRKWEKLIFSHEF</sequence>
<dbReference type="PROSITE" id="PS50007">
    <property type="entry name" value="PIPLC_X_DOMAIN"/>
    <property type="match status" value="1"/>
</dbReference>
<protein>
    <submittedName>
        <fullName evidence="3">Glycosyltransferase involved in cell wall biosynthesis</fullName>
    </submittedName>
</protein>
<evidence type="ECO:0000259" key="2">
    <source>
        <dbReference type="Pfam" id="PF13439"/>
    </source>
</evidence>
<dbReference type="RefSeq" id="WP_106295473.1">
    <property type="nucleotide sequence ID" value="NZ_PVTH01000015.1"/>
</dbReference>
<dbReference type="Pfam" id="PF00534">
    <property type="entry name" value="Glycos_transf_1"/>
    <property type="match status" value="1"/>
</dbReference>
<gene>
    <name evidence="3" type="ORF">B0I27_11518</name>
</gene>
<name>A0A2T0TRN2_9SPHI</name>
<dbReference type="GO" id="GO:0016757">
    <property type="term" value="F:glycosyltransferase activity"/>
    <property type="evidence" value="ECO:0007669"/>
    <property type="project" value="InterPro"/>
</dbReference>
<keyword evidence="4" id="KW-1185">Reference proteome</keyword>
<feature type="domain" description="Glycosyl transferase family 1" evidence="1">
    <location>
        <begin position="184"/>
        <end position="345"/>
    </location>
</feature>
<accession>A0A2T0TRN2</accession>